<dbReference type="Proteomes" id="UP001145021">
    <property type="component" value="Unassembled WGS sequence"/>
</dbReference>
<keyword evidence="5" id="KW-0067">ATP-binding</keyword>
<feature type="compositionally biased region" description="Basic and acidic residues" evidence="7">
    <location>
        <begin position="289"/>
        <end position="300"/>
    </location>
</feature>
<dbReference type="InterPro" id="IPR036615">
    <property type="entry name" value="Mur_ligase_C_dom_sf"/>
</dbReference>
<dbReference type="InterPro" id="IPR001645">
    <property type="entry name" value="Folylpolyglutamate_synth"/>
</dbReference>
<dbReference type="SUPFAM" id="SSF53623">
    <property type="entry name" value="MurD-like peptide ligases, catalytic domain"/>
    <property type="match status" value="2"/>
</dbReference>
<reference evidence="8" key="1">
    <citation type="submission" date="2022-07" db="EMBL/GenBank/DDBJ databases">
        <title>Phylogenomic reconstructions and comparative analyses of Kickxellomycotina fungi.</title>
        <authorList>
            <person name="Reynolds N.K."/>
            <person name="Stajich J.E."/>
            <person name="Barry K."/>
            <person name="Grigoriev I.V."/>
            <person name="Crous P."/>
            <person name="Smith M.E."/>
        </authorList>
    </citation>
    <scope>NUCLEOTIDE SEQUENCE</scope>
    <source>
        <strain evidence="8">NBRC 105413</strain>
    </source>
</reference>
<evidence type="ECO:0000256" key="6">
    <source>
        <dbReference type="ARBA" id="ARBA00022842"/>
    </source>
</evidence>
<dbReference type="GO" id="GO:0005739">
    <property type="term" value="C:mitochondrion"/>
    <property type="evidence" value="ECO:0007669"/>
    <property type="project" value="TreeGrafter"/>
</dbReference>
<keyword evidence="2 8" id="KW-0436">Ligase</keyword>
<evidence type="ECO:0000256" key="5">
    <source>
        <dbReference type="ARBA" id="ARBA00022840"/>
    </source>
</evidence>
<evidence type="ECO:0000256" key="1">
    <source>
        <dbReference type="ARBA" id="ARBA00008276"/>
    </source>
</evidence>
<dbReference type="EMBL" id="JANBOH010000185">
    <property type="protein sequence ID" value="KAJ1644205.1"/>
    <property type="molecule type" value="Genomic_DNA"/>
</dbReference>
<feature type="compositionally biased region" description="Low complexity" evidence="7">
    <location>
        <begin position="427"/>
        <end position="452"/>
    </location>
</feature>
<accession>A0A9W7XJT6</accession>
<dbReference type="GO" id="GO:0004326">
    <property type="term" value="F:tetrahydrofolylpolyglutamate synthase activity"/>
    <property type="evidence" value="ECO:0007669"/>
    <property type="project" value="InterPro"/>
</dbReference>
<evidence type="ECO:0000256" key="7">
    <source>
        <dbReference type="SAM" id="MobiDB-lite"/>
    </source>
</evidence>
<keyword evidence="6" id="KW-0460">Magnesium</keyword>
<gene>
    <name evidence="8" type="primary">FOL3</name>
    <name evidence="8" type="ORF">LPJ64_004094</name>
</gene>
<comment type="similarity">
    <text evidence="1">Belongs to the folylpolyglutamate synthase family.</text>
</comment>
<keyword evidence="4" id="KW-0547">Nucleotide-binding</keyword>
<dbReference type="PANTHER" id="PTHR11136:SF0">
    <property type="entry name" value="DIHYDROFOLATE SYNTHETASE-RELATED"/>
    <property type="match status" value="1"/>
</dbReference>
<protein>
    <submittedName>
        <fullName evidence="8">Folylpolyglutamate synthase</fullName>
        <ecNumber evidence="8">6.3.2.12</ecNumber>
    </submittedName>
</protein>
<feature type="region of interest" description="Disordered" evidence="7">
    <location>
        <begin position="289"/>
        <end position="348"/>
    </location>
</feature>
<dbReference type="AlphaFoldDB" id="A0A9W7XJT6"/>
<dbReference type="GO" id="GO:0008841">
    <property type="term" value="F:dihydrofolate synthase activity"/>
    <property type="evidence" value="ECO:0007669"/>
    <property type="project" value="UniProtKB-EC"/>
</dbReference>
<dbReference type="InterPro" id="IPR036565">
    <property type="entry name" value="Mur-like_cat_sf"/>
</dbReference>
<feature type="compositionally biased region" description="Polar residues" evidence="7">
    <location>
        <begin position="301"/>
        <end position="323"/>
    </location>
</feature>
<evidence type="ECO:0000256" key="4">
    <source>
        <dbReference type="ARBA" id="ARBA00022741"/>
    </source>
</evidence>
<dbReference type="EC" id="6.3.2.12" evidence="8"/>
<dbReference type="PANTHER" id="PTHR11136">
    <property type="entry name" value="FOLYLPOLYGLUTAMATE SYNTHASE-RELATED"/>
    <property type="match status" value="1"/>
</dbReference>
<organism evidence="8 9">
    <name type="scientific">Coemansia asiatica</name>
    <dbReference type="NCBI Taxonomy" id="1052880"/>
    <lineage>
        <taxon>Eukaryota</taxon>
        <taxon>Fungi</taxon>
        <taxon>Fungi incertae sedis</taxon>
        <taxon>Zoopagomycota</taxon>
        <taxon>Kickxellomycotina</taxon>
        <taxon>Kickxellomycetes</taxon>
        <taxon>Kickxellales</taxon>
        <taxon>Kickxellaceae</taxon>
        <taxon>Coemansia</taxon>
    </lineage>
</organism>
<name>A0A9W7XJT6_9FUNG</name>
<dbReference type="Gene3D" id="3.40.1190.10">
    <property type="entry name" value="Mur-like, catalytic domain"/>
    <property type="match status" value="2"/>
</dbReference>
<sequence length="624" mass="68307">MTVSDNSGRIKLGLERIINFFENVFPTDPRAKLQIVHVAGTNGKGSVCALISEALISAGYKAGTFNSPHFLRTNDAVRIQGVPIPAAEYAELRSWISTLDTEAQAPMGPLSLFEQSTVAAIWWFAKNDVDLAVIEVGMGGLRDATNVFGTPDGRSSLGVGKSLVQCICPVDADHLGVIGNSIEEIAHEKAGIMRPGSWIVVASQDRIEAFHKIRQIAQRISPGRIVNVRRQPTYDLHVPTFAIRHSADDDADLVARMDQPGPVLPSWASFNGTGRRCLRVKYPPSLEAHKNSVSSEHELHAQNQKQAQKQGESYTEGSIQQHQQQDDDASRHEHRSSRSRSASATNSQPMTVELDLPLVLPGYYQASNASVAFYALDVLRTHYDFTKLTDAAIQVGFQNVRWPGRLSWLPFSRQVVADGTGASTPVSHNSAASSSSGSSNSDSQHSANDSSGKSSIDETNSLDNWILADGAHNEPAAVELRRYVDTTLRRVNQQRYIHATHGRSFKDVPHIRWIIGFTQGKDMKAILSKLVFAGDSVWAVPFSQPDEMPWISCTDPKDIETAVRGLDCSEHVQMTTFGSLGDALDRLAGEKSDSHLTVACGSLYLVSNLYRELHIDPFQEAGSF</sequence>
<evidence type="ECO:0000256" key="3">
    <source>
        <dbReference type="ARBA" id="ARBA00022723"/>
    </source>
</evidence>
<feature type="region of interest" description="Disordered" evidence="7">
    <location>
        <begin position="420"/>
        <end position="456"/>
    </location>
</feature>
<evidence type="ECO:0000313" key="9">
    <source>
        <dbReference type="Proteomes" id="UP001145021"/>
    </source>
</evidence>
<dbReference type="NCBIfam" id="TIGR01499">
    <property type="entry name" value="folC"/>
    <property type="match status" value="1"/>
</dbReference>
<comment type="caution">
    <text evidence="8">The sequence shown here is derived from an EMBL/GenBank/DDBJ whole genome shotgun (WGS) entry which is preliminary data.</text>
</comment>
<dbReference type="Gene3D" id="3.90.190.20">
    <property type="entry name" value="Mur ligase, C-terminal domain"/>
    <property type="match status" value="1"/>
</dbReference>
<evidence type="ECO:0000313" key="8">
    <source>
        <dbReference type="EMBL" id="KAJ1644205.1"/>
    </source>
</evidence>
<dbReference type="GO" id="GO:0005829">
    <property type="term" value="C:cytosol"/>
    <property type="evidence" value="ECO:0007669"/>
    <property type="project" value="TreeGrafter"/>
</dbReference>
<dbReference type="GO" id="GO:0005524">
    <property type="term" value="F:ATP binding"/>
    <property type="evidence" value="ECO:0007669"/>
    <property type="project" value="UniProtKB-KW"/>
</dbReference>
<keyword evidence="9" id="KW-1185">Reference proteome</keyword>
<dbReference type="GO" id="GO:0046872">
    <property type="term" value="F:metal ion binding"/>
    <property type="evidence" value="ECO:0007669"/>
    <property type="project" value="UniProtKB-KW"/>
</dbReference>
<proteinExistence type="inferred from homology"/>
<keyword evidence="3" id="KW-0479">Metal-binding</keyword>
<evidence type="ECO:0000256" key="2">
    <source>
        <dbReference type="ARBA" id="ARBA00022598"/>
    </source>
</evidence>
<dbReference type="SUPFAM" id="SSF53244">
    <property type="entry name" value="MurD-like peptide ligases, peptide-binding domain"/>
    <property type="match status" value="1"/>
</dbReference>